<dbReference type="EMBL" id="AP014704">
    <property type="protein sequence ID" value="BAR47082.1"/>
    <property type="molecule type" value="Genomic_DNA"/>
</dbReference>
<dbReference type="Gene3D" id="2.40.10.220">
    <property type="entry name" value="predicted glycosyltransferase like domains"/>
    <property type="match status" value="1"/>
</dbReference>
<protein>
    <recommendedName>
        <fullName evidence="1">PilZ domain-containing protein</fullName>
    </recommendedName>
</protein>
<sequence>MTGDAAGTRGELQNVTAFPVRDARIDPRYPTSMPATVLPSFHDRIPCVIRDLSNGGARIGLPPRYALPGRFWIVVWHVEITRRARLVWRRGAFAGIAFERPLGRPSRLR</sequence>
<reference evidence="3" key="2">
    <citation type="submission" date="2015-01" db="EMBL/GenBank/DDBJ databases">
        <title>Complete genome sequence of Methylobacterium aquaticum strain 22A.</title>
        <authorList>
            <person name="Tani A."/>
            <person name="Ogura Y."/>
            <person name="Hayashi T."/>
        </authorList>
    </citation>
    <scope>NUCLEOTIDE SEQUENCE [LARGE SCALE GENOMIC DNA]</scope>
    <source>
        <strain evidence="3">MA-22A</strain>
    </source>
</reference>
<reference evidence="2 3" key="1">
    <citation type="journal article" date="2015" name="Genome Announc.">
        <title>Complete Genome Sequence of Methylobacterium aquaticum Strain 22A, Isolated from Racomitrium japonicum Moss.</title>
        <authorList>
            <person name="Tani A."/>
            <person name="Ogura Y."/>
            <person name="Hayashi T."/>
            <person name="Kimbara K."/>
        </authorList>
    </citation>
    <scope>NUCLEOTIDE SEQUENCE [LARGE SCALE GENOMIC DNA]</scope>
    <source>
        <strain evidence="2 3">MA-22A</strain>
    </source>
</reference>
<dbReference type="Pfam" id="PF07238">
    <property type="entry name" value="PilZ"/>
    <property type="match status" value="1"/>
</dbReference>
<dbReference type="Proteomes" id="UP000061432">
    <property type="component" value="Chromosome"/>
</dbReference>
<dbReference type="RefSeq" id="WP_082742384.1">
    <property type="nucleotide sequence ID" value="NZ_AP014704.1"/>
</dbReference>
<dbReference type="InterPro" id="IPR009875">
    <property type="entry name" value="PilZ_domain"/>
</dbReference>
<name>A0A1Y0ZBZ9_9HYPH</name>
<dbReference type="AlphaFoldDB" id="A0A1Y0ZBZ9"/>
<dbReference type="OrthoDB" id="7999917at2"/>
<proteinExistence type="predicted"/>
<dbReference type="GO" id="GO:0035438">
    <property type="term" value="F:cyclic-di-GMP binding"/>
    <property type="evidence" value="ECO:0007669"/>
    <property type="project" value="InterPro"/>
</dbReference>
<feature type="domain" description="PilZ" evidence="1">
    <location>
        <begin position="26"/>
        <end position="100"/>
    </location>
</feature>
<evidence type="ECO:0000313" key="3">
    <source>
        <dbReference type="Proteomes" id="UP000061432"/>
    </source>
</evidence>
<gene>
    <name evidence="2" type="ORF">Maq22A_c27880</name>
</gene>
<organism evidence="2 3">
    <name type="scientific">Methylobacterium aquaticum</name>
    <dbReference type="NCBI Taxonomy" id="270351"/>
    <lineage>
        <taxon>Bacteria</taxon>
        <taxon>Pseudomonadati</taxon>
        <taxon>Pseudomonadota</taxon>
        <taxon>Alphaproteobacteria</taxon>
        <taxon>Hyphomicrobiales</taxon>
        <taxon>Methylobacteriaceae</taxon>
        <taxon>Methylobacterium</taxon>
    </lineage>
</organism>
<accession>A0A1Y0ZBZ9</accession>
<evidence type="ECO:0000259" key="1">
    <source>
        <dbReference type="Pfam" id="PF07238"/>
    </source>
</evidence>
<evidence type="ECO:0000313" key="2">
    <source>
        <dbReference type="EMBL" id="BAR47082.1"/>
    </source>
</evidence>
<dbReference type="SUPFAM" id="SSF141371">
    <property type="entry name" value="PilZ domain-like"/>
    <property type="match status" value="1"/>
</dbReference>
<dbReference type="KEGG" id="maqu:Maq22A_c27880"/>